<comment type="caution">
    <text evidence="1">The sequence shown here is derived from an EMBL/GenBank/DDBJ whole genome shotgun (WGS) entry which is preliminary data.</text>
</comment>
<evidence type="ECO:0000313" key="3">
    <source>
        <dbReference type="Proteomes" id="UP000636518"/>
    </source>
</evidence>
<name>A0A923FAQ4_9PSED</name>
<dbReference type="RefSeq" id="WP_186705209.1">
    <property type="nucleotide sequence ID" value="NZ_JABWRB020000001.1"/>
</dbReference>
<dbReference type="AlphaFoldDB" id="A0A923FAQ4"/>
<proteinExistence type="predicted"/>
<evidence type="ECO:0000313" key="2">
    <source>
        <dbReference type="EMBL" id="MBV4494652.1"/>
    </source>
</evidence>
<organism evidence="1">
    <name type="scientific">Pseudomonas zanjanensis</name>
    <dbReference type="NCBI Taxonomy" id="2745496"/>
    <lineage>
        <taxon>Bacteria</taxon>
        <taxon>Pseudomonadati</taxon>
        <taxon>Pseudomonadota</taxon>
        <taxon>Gammaproteobacteria</taxon>
        <taxon>Pseudomonadales</taxon>
        <taxon>Pseudomonadaceae</taxon>
        <taxon>Pseudomonas</taxon>
    </lineage>
</organism>
<keyword evidence="3" id="KW-1185">Reference proteome</keyword>
<reference evidence="1" key="2">
    <citation type="submission" date="2020-07" db="EMBL/GenBank/DDBJ databases">
        <authorList>
            <person name="Lood C."/>
            <person name="Girard L."/>
        </authorList>
    </citation>
    <scope>NUCLEOTIDE SEQUENCE</scope>
    <source>
        <strain evidence="1">SWRI12</strain>
    </source>
</reference>
<dbReference type="EMBL" id="JABWRB010000004">
    <property type="protein sequence ID" value="MBC3388888.1"/>
    <property type="molecule type" value="Genomic_DNA"/>
</dbReference>
<reference evidence="2" key="3">
    <citation type="submission" date="2021-06" db="EMBL/GenBank/DDBJ databases">
        <title>Updating the genus Pseudomonas: Description of 43 new species and partition of the Pseudomonas putida group.</title>
        <authorList>
            <person name="Girard L."/>
            <person name="Lood C."/>
            <person name="Vandamme P."/>
            <person name="Rokni-Zadeh H."/>
            <person name="Van Noort V."/>
            <person name="Hofte M."/>
            <person name="Lavigne R."/>
            <person name="De Mot R."/>
        </authorList>
    </citation>
    <scope>NUCLEOTIDE SEQUENCE</scope>
    <source>
        <strain evidence="2">SWRI12</strain>
    </source>
</reference>
<dbReference type="EMBL" id="JABWRB020000001">
    <property type="protein sequence ID" value="MBV4494652.1"/>
    <property type="molecule type" value="Genomic_DNA"/>
</dbReference>
<dbReference type="Proteomes" id="UP000636518">
    <property type="component" value="Unassembled WGS sequence"/>
</dbReference>
<sequence length="263" mass="30669">MLLSKSCKTEHHIKHGALKLGTLHEYRTIENAALVDKEEGMLRFEFKIHGSVALPIKWYNTVFSGSTMLGNVPSEPVIGKYHIHVIEQTVEIVTEDTVIVSDAHVMMLREAYNRFIFCMSKVRKLRDCEGMFAGCNDYWYMRAAGAHEFRLRLCKLLLSHIREQRELGSYIVPVEIPLEEVRIVSSYQEVEYVSREIDLHAGEAYVLEQFLNRTDKMEFIKPLDYKREREFRFSFVLERNGQIIEPLVKSVFLDSSQLLDLVF</sequence>
<gene>
    <name evidence="2" type="ORF">HU715_004710</name>
    <name evidence="1" type="ORF">HU715_04415</name>
</gene>
<protein>
    <submittedName>
        <fullName evidence="1">Uncharacterized protein</fullName>
    </submittedName>
</protein>
<reference evidence="1 3" key="1">
    <citation type="journal article" date="2020" name="Microorganisms">
        <title>Reliable Identification of Environmental Pseudomonas Isolates Using the rpoD Gene.</title>
        <authorList>
            <consortium name="The Broad Institute Genome Sequencing Platform"/>
            <person name="Girard L."/>
            <person name="Lood C."/>
            <person name="Rokni-Zadeh H."/>
            <person name="van Noort V."/>
            <person name="Lavigne R."/>
            <person name="De Mot R."/>
        </authorList>
    </citation>
    <scope>NUCLEOTIDE SEQUENCE</scope>
    <source>
        <strain evidence="1 3">SWRI12</strain>
    </source>
</reference>
<accession>A0A923FAQ4</accession>
<evidence type="ECO:0000313" key="1">
    <source>
        <dbReference type="EMBL" id="MBC3388888.1"/>
    </source>
</evidence>